<dbReference type="Pfam" id="PF02600">
    <property type="entry name" value="DsbB"/>
    <property type="match status" value="1"/>
</dbReference>
<dbReference type="InterPro" id="IPR023380">
    <property type="entry name" value="DsbB-like_sf"/>
</dbReference>
<dbReference type="PIRSF" id="PIRSF036659">
    <property type="entry name" value="BdbC"/>
    <property type="match status" value="1"/>
</dbReference>
<evidence type="ECO:0008006" key="15">
    <source>
        <dbReference type="Google" id="ProtNLM"/>
    </source>
</evidence>
<accession>A0A1F5FZT6</accession>
<evidence type="ECO:0000256" key="11">
    <source>
        <dbReference type="ARBA" id="ARBA00023284"/>
    </source>
</evidence>
<keyword evidence="10" id="KW-0143">Chaperone</keyword>
<proteinExistence type="inferred from homology"/>
<keyword evidence="6 12" id="KW-1133">Transmembrane helix</keyword>
<keyword evidence="7" id="KW-0560">Oxidoreductase</keyword>
<dbReference type="SUPFAM" id="SSF158442">
    <property type="entry name" value="DsbB-like"/>
    <property type="match status" value="1"/>
</dbReference>
<evidence type="ECO:0000313" key="14">
    <source>
        <dbReference type="Proteomes" id="UP000177069"/>
    </source>
</evidence>
<feature type="transmembrane region" description="Helical" evidence="12">
    <location>
        <begin position="12"/>
        <end position="31"/>
    </location>
</feature>
<evidence type="ECO:0000256" key="5">
    <source>
        <dbReference type="ARBA" id="ARBA00022982"/>
    </source>
</evidence>
<comment type="similarity">
    <text evidence="2">Belongs to the DsbB family. BdbC subfamily.</text>
</comment>
<dbReference type="Proteomes" id="UP000177069">
    <property type="component" value="Unassembled WGS sequence"/>
</dbReference>
<keyword evidence="5" id="KW-0249">Electron transport</keyword>
<keyword evidence="4 12" id="KW-0812">Transmembrane</keyword>
<dbReference type="Gene3D" id="1.20.1550.10">
    <property type="entry name" value="DsbB-like"/>
    <property type="match status" value="1"/>
</dbReference>
<evidence type="ECO:0000256" key="10">
    <source>
        <dbReference type="ARBA" id="ARBA00023186"/>
    </source>
</evidence>
<dbReference type="HAMAP" id="MF_00287">
    <property type="entry name" value="BdbC"/>
    <property type="match status" value="1"/>
</dbReference>
<gene>
    <name evidence="13" type="ORF">A2696_00055</name>
</gene>
<keyword evidence="3" id="KW-0813">Transport</keyword>
<dbReference type="GO" id="GO:0015035">
    <property type="term" value="F:protein-disulfide reductase activity"/>
    <property type="evidence" value="ECO:0007669"/>
    <property type="project" value="InterPro"/>
</dbReference>
<dbReference type="InterPro" id="IPR003752">
    <property type="entry name" value="DiS_bond_form_DsbB/BdbC"/>
</dbReference>
<organism evidence="13 14">
    <name type="scientific">Candidatus Curtissbacteria bacterium RIFCSPHIGHO2_01_FULL_41_13</name>
    <dbReference type="NCBI Taxonomy" id="1797745"/>
    <lineage>
        <taxon>Bacteria</taxon>
        <taxon>Candidatus Curtissiibacteriota</taxon>
    </lineage>
</organism>
<keyword evidence="8 12" id="KW-0472">Membrane</keyword>
<feature type="transmembrane region" description="Helical" evidence="12">
    <location>
        <begin position="112"/>
        <end position="139"/>
    </location>
</feature>
<evidence type="ECO:0000256" key="6">
    <source>
        <dbReference type="ARBA" id="ARBA00022989"/>
    </source>
</evidence>
<dbReference type="AlphaFoldDB" id="A0A1F5FZT6"/>
<feature type="transmembrane region" description="Helical" evidence="12">
    <location>
        <begin position="68"/>
        <end position="87"/>
    </location>
</feature>
<dbReference type="GO" id="GO:0006457">
    <property type="term" value="P:protein folding"/>
    <property type="evidence" value="ECO:0007669"/>
    <property type="project" value="InterPro"/>
</dbReference>
<evidence type="ECO:0000313" key="13">
    <source>
        <dbReference type="EMBL" id="OGD85117.1"/>
    </source>
</evidence>
<evidence type="ECO:0000256" key="2">
    <source>
        <dbReference type="ARBA" id="ARBA00007602"/>
    </source>
</evidence>
<dbReference type="PANTHER" id="PTHR43469:SF1">
    <property type="entry name" value="SPBETA PROPHAGE-DERIVED DISULFIDE BOND FORMATION PROTEIN B"/>
    <property type="match status" value="1"/>
</dbReference>
<reference evidence="13 14" key="1">
    <citation type="journal article" date="2016" name="Nat. Commun.">
        <title>Thousands of microbial genomes shed light on interconnected biogeochemical processes in an aquifer system.</title>
        <authorList>
            <person name="Anantharaman K."/>
            <person name="Brown C.T."/>
            <person name="Hug L.A."/>
            <person name="Sharon I."/>
            <person name="Castelle C.J."/>
            <person name="Probst A.J."/>
            <person name="Thomas B.C."/>
            <person name="Singh A."/>
            <person name="Wilkins M.J."/>
            <person name="Karaoz U."/>
            <person name="Brodie E.L."/>
            <person name="Williams K.H."/>
            <person name="Hubbard S.S."/>
            <person name="Banfield J.F."/>
        </authorList>
    </citation>
    <scope>NUCLEOTIDE SEQUENCE [LARGE SCALE GENOMIC DNA]</scope>
</reference>
<feature type="transmembrane region" description="Helical" evidence="12">
    <location>
        <begin position="43"/>
        <end position="61"/>
    </location>
</feature>
<evidence type="ECO:0000256" key="3">
    <source>
        <dbReference type="ARBA" id="ARBA00022448"/>
    </source>
</evidence>
<keyword evidence="9" id="KW-1015">Disulfide bond</keyword>
<keyword evidence="11" id="KW-0676">Redox-active center</keyword>
<dbReference type="NCBIfam" id="NF002849">
    <property type="entry name" value="PRK03113.1"/>
    <property type="match status" value="1"/>
</dbReference>
<dbReference type="InterPro" id="IPR012187">
    <property type="entry name" value="Disulphide_bond_form_BdbC"/>
</dbReference>
<evidence type="ECO:0000256" key="7">
    <source>
        <dbReference type="ARBA" id="ARBA00023002"/>
    </source>
</evidence>
<comment type="subcellular location">
    <subcellularLocation>
        <location evidence="1">Membrane</location>
        <topology evidence="1">Multi-pass membrane protein</topology>
    </subcellularLocation>
</comment>
<dbReference type="EMBL" id="MFBA01000036">
    <property type="protein sequence ID" value="OGD85117.1"/>
    <property type="molecule type" value="Genomic_DNA"/>
</dbReference>
<name>A0A1F5FZT6_9BACT</name>
<evidence type="ECO:0000256" key="4">
    <source>
        <dbReference type="ARBA" id="ARBA00022692"/>
    </source>
</evidence>
<sequence length="148" mass="16692">MKPIVKMLNRFALHIAFLQAWAAMLGSLYFSEIRHFAPCLLCWYQRILMFPLVIIFAVAIIRKEKSVAFYALPMSILGMLTAAYQYLLQMTKLSQITPVSCDALGSCSAIQIMYFGFITIPLLSFVAFATISILMAVVVKSDIKKNDH</sequence>
<dbReference type="GO" id="GO:0016020">
    <property type="term" value="C:membrane"/>
    <property type="evidence" value="ECO:0007669"/>
    <property type="project" value="UniProtKB-SubCell"/>
</dbReference>
<protein>
    <recommendedName>
        <fullName evidence="15">2-oxoglutarate dehydrogenase</fullName>
    </recommendedName>
</protein>
<evidence type="ECO:0000256" key="1">
    <source>
        <dbReference type="ARBA" id="ARBA00004141"/>
    </source>
</evidence>
<evidence type="ECO:0000256" key="9">
    <source>
        <dbReference type="ARBA" id="ARBA00023157"/>
    </source>
</evidence>
<evidence type="ECO:0000256" key="8">
    <source>
        <dbReference type="ARBA" id="ARBA00023136"/>
    </source>
</evidence>
<comment type="caution">
    <text evidence="13">The sequence shown here is derived from an EMBL/GenBank/DDBJ whole genome shotgun (WGS) entry which is preliminary data.</text>
</comment>
<dbReference type="PANTHER" id="PTHR43469">
    <property type="entry name" value="DISULFIDE FORMATION PROTEIN-RELATED"/>
    <property type="match status" value="1"/>
</dbReference>
<evidence type="ECO:0000256" key="12">
    <source>
        <dbReference type="SAM" id="Phobius"/>
    </source>
</evidence>